<dbReference type="eggNOG" id="COG4983">
    <property type="taxonomic scope" value="Bacteria"/>
</dbReference>
<dbReference type="GO" id="GO:0005524">
    <property type="term" value="F:ATP binding"/>
    <property type="evidence" value="ECO:0007669"/>
    <property type="project" value="UniProtKB-KW"/>
</dbReference>
<dbReference type="Pfam" id="PF19263">
    <property type="entry name" value="DUF5906"/>
    <property type="match status" value="1"/>
</dbReference>
<dbReference type="Pfam" id="PF08706">
    <property type="entry name" value="D5_N"/>
    <property type="match status" value="1"/>
</dbReference>
<dbReference type="Pfam" id="PF03288">
    <property type="entry name" value="Pox_D5"/>
    <property type="match status" value="1"/>
</dbReference>
<evidence type="ECO:0000313" key="7">
    <source>
        <dbReference type="Proteomes" id="UP000017090"/>
    </source>
</evidence>
<dbReference type="STRING" id="1111454.HMPREF1250_2060"/>
<dbReference type="NCBIfam" id="TIGR01613">
    <property type="entry name" value="primase_Cterm"/>
    <property type="match status" value="1"/>
</dbReference>
<keyword evidence="2" id="KW-0378">Hydrolase</keyword>
<dbReference type="InterPro" id="IPR054468">
    <property type="entry name" value="NrSPol-like_HBD"/>
</dbReference>
<evidence type="ECO:0000256" key="1">
    <source>
        <dbReference type="ARBA" id="ARBA00022741"/>
    </source>
</evidence>
<dbReference type="InterPro" id="IPR045455">
    <property type="entry name" value="NrS-1_pol-like_helicase"/>
</dbReference>
<dbReference type="GO" id="GO:0016787">
    <property type="term" value="F:hydrolase activity"/>
    <property type="evidence" value="ECO:0007669"/>
    <property type="project" value="UniProtKB-KW"/>
</dbReference>
<evidence type="ECO:0000259" key="5">
    <source>
        <dbReference type="PROSITE" id="PS51206"/>
    </source>
</evidence>
<evidence type="ECO:0000256" key="4">
    <source>
        <dbReference type="ARBA" id="ARBA00022840"/>
    </source>
</evidence>
<organism evidence="6 7">
    <name type="scientific">Megasphaera vaginalis</name>
    <name type="common">ex Srinivasan et al. 2021</name>
    <dbReference type="NCBI Taxonomy" id="1111454"/>
    <lineage>
        <taxon>Bacteria</taxon>
        <taxon>Bacillati</taxon>
        <taxon>Bacillota</taxon>
        <taxon>Negativicutes</taxon>
        <taxon>Veillonellales</taxon>
        <taxon>Veillonellaceae</taxon>
        <taxon>Megasphaera</taxon>
    </lineage>
</organism>
<dbReference type="PROSITE" id="PS51206">
    <property type="entry name" value="SF3_HELICASE_1"/>
    <property type="match status" value="1"/>
</dbReference>
<dbReference type="PATRIC" id="fig|1111454.3.peg.392"/>
<keyword evidence="1" id="KW-0547">Nucleotide-binding</keyword>
<dbReference type="PANTHER" id="PTHR35372">
    <property type="entry name" value="ATP BINDING PROTEIN-RELATED"/>
    <property type="match status" value="1"/>
</dbReference>
<keyword evidence="4" id="KW-0067">ATP-binding</keyword>
<reference evidence="6 7" key="1">
    <citation type="submission" date="2013-09" db="EMBL/GenBank/DDBJ databases">
        <authorList>
            <person name="Durkin A.S."/>
            <person name="Haft D.R."/>
            <person name="McCorrison J."/>
            <person name="Torralba M."/>
            <person name="Gillis M."/>
            <person name="Haft D.H."/>
            <person name="Methe B."/>
            <person name="Sutton G."/>
            <person name="Nelson K.E."/>
        </authorList>
    </citation>
    <scope>NUCLEOTIDE SEQUENCE [LARGE SCALE GENOMIC DNA]</scope>
    <source>
        <strain evidence="6 7">BV3C16-1</strain>
    </source>
</reference>
<keyword evidence="7" id="KW-1185">Reference proteome</keyword>
<proteinExistence type="predicted"/>
<dbReference type="InterPro" id="IPR014818">
    <property type="entry name" value="Phage/plasmid_primase_P4_C"/>
</dbReference>
<evidence type="ECO:0000256" key="3">
    <source>
        <dbReference type="ARBA" id="ARBA00022806"/>
    </source>
</evidence>
<dbReference type="RefSeq" id="WP_023052841.1">
    <property type="nucleotide sequence ID" value="NZ_AWXA01000007.1"/>
</dbReference>
<accession>U7URI9</accession>
<dbReference type="AlphaFoldDB" id="U7URI9"/>
<dbReference type="eggNOG" id="COG3378">
    <property type="taxonomic scope" value="Bacteria"/>
</dbReference>
<dbReference type="InterPro" id="IPR006500">
    <property type="entry name" value="Helicase_put_C_phage/plasmid"/>
</dbReference>
<dbReference type="EMBL" id="AWXA01000007">
    <property type="protein sequence ID" value="ERT61945.1"/>
    <property type="molecule type" value="Genomic_DNA"/>
</dbReference>
<keyword evidence="3" id="KW-0347">Helicase</keyword>
<dbReference type="Proteomes" id="UP000017090">
    <property type="component" value="Unassembled WGS sequence"/>
</dbReference>
<dbReference type="InterPro" id="IPR014015">
    <property type="entry name" value="Helicase_SF3_DNA-vir"/>
</dbReference>
<feature type="domain" description="SF3 helicase" evidence="5">
    <location>
        <begin position="462"/>
        <end position="619"/>
    </location>
</feature>
<evidence type="ECO:0000313" key="6">
    <source>
        <dbReference type="EMBL" id="ERT61945.1"/>
    </source>
</evidence>
<dbReference type="Gene3D" id="3.40.50.300">
    <property type="entry name" value="P-loop containing nucleotide triphosphate hydrolases"/>
    <property type="match status" value="1"/>
</dbReference>
<protein>
    <submittedName>
        <fullName evidence="6">Nucleoside triphosphatase, D5 family</fullName>
    </submittedName>
</protein>
<gene>
    <name evidence="6" type="ORF">HMPREF1250_2060</name>
</gene>
<dbReference type="PANTHER" id="PTHR35372:SF2">
    <property type="entry name" value="SF3 HELICASE DOMAIN-CONTAINING PROTEIN"/>
    <property type="match status" value="1"/>
</dbReference>
<dbReference type="SUPFAM" id="SSF52540">
    <property type="entry name" value="P-loop containing nucleoside triphosphate hydrolases"/>
    <property type="match status" value="1"/>
</dbReference>
<dbReference type="InterPro" id="IPR027417">
    <property type="entry name" value="P-loop_NTPase"/>
</dbReference>
<evidence type="ECO:0000256" key="2">
    <source>
        <dbReference type="ARBA" id="ARBA00022801"/>
    </source>
</evidence>
<dbReference type="GO" id="GO:0004386">
    <property type="term" value="F:helicase activity"/>
    <property type="evidence" value="ECO:0007669"/>
    <property type="project" value="UniProtKB-KW"/>
</dbReference>
<sequence length="764" mass="86666">MPEETKNPMQELMDRKIWFLWIWSKDKNGNPTKKPIAANGGATGTDDAHSGTWVTYDEAVTAMRERGSAGVGFKIPKGYFFLDIDHKELNDPFVQMMLKRFNSYTEYSQSGNGIHIYGKVDIASIPTYIDDKGKEKLDRQFYMKNPHNDTEQYFGGLTNRFVCYTGSVILDTALNDCTQAVLTTLDKDMRRKQKKKYSAKRDGDEDVYRIIEALHKQKNGEKFAMLFDDGDISGYGNDDSAADCALCSLIAFRTGDDPELIDAIFRLSALMREKWNRDDYRELTINAALEACHGVFHRSVMPAPEFIKFNRSGIATVSVPLLAKYVREHLQYLIVRDNTNGGTIIYVYENGCYRLCGKDNFKGIIKGYITDYDEELLRMGDVAACIEHLTTDLNTLTNDDLNADEDLINVANGLLRLSDLTLLPHSPEVLSTIQIPCKWHGTPSATPTFDGYISTLTNHDKAVENLLLEFIGAVFSNVKGWRMKKSLFLYGKGDTGKSQLKSLVEMMLGKGYFIGIDLAEIEARFGTANLYGKRLAGSSDMSFVTVSELKTFKKCTGGDSLFAEFKGQNAFEFIYNGLLWFCMNRLPKFGGDDGEWVYNRIMQVECLNVIPPKQQDKHLLEKMYAEREGIFYKAVMAFRNVIGNGYRFTEPDSIAQARQNYRNTNSTIISFFEECMAERSDSKISDTWTTGRIFKAYKAWCKDNNNGYAKTAREFRDELADHLGTTFQAMVVRRGTGGTFYRDYTLSEDAVEQFRGCGYDDFLV</sequence>
<dbReference type="Pfam" id="PF22763">
    <property type="entry name" value="NrS1-1_pol-like_HBD"/>
    <property type="match status" value="1"/>
</dbReference>
<name>U7URI9_9FIRM</name>
<dbReference type="SMART" id="SM00885">
    <property type="entry name" value="D5_N"/>
    <property type="match status" value="1"/>
</dbReference>
<dbReference type="InterPro" id="IPR051620">
    <property type="entry name" value="ORF904-like_C"/>
</dbReference>
<dbReference type="InterPro" id="IPR004968">
    <property type="entry name" value="DNA_primase/NTPase_C"/>
</dbReference>
<comment type="caution">
    <text evidence="6">The sequence shown here is derived from an EMBL/GenBank/DDBJ whole genome shotgun (WGS) entry which is preliminary data.</text>
</comment>